<dbReference type="InterPro" id="IPR036739">
    <property type="entry name" value="SLC41_membr_dom_sf"/>
</dbReference>
<feature type="transmembrane region" description="Helical" evidence="9">
    <location>
        <begin position="336"/>
        <end position="356"/>
    </location>
</feature>
<feature type="transmembrane region" description="Helical" evidence="9">
    <location>
        <begin position="268"/>
        <end position="289"/>
    </location>
</feature>
<evidence type="ECO:0000256" key="5">
    <source>
        <dbReference type="ARBA" id="ARBA00022842"/>
    </source>
</evidence>
<sequence length="440" mass="48047">MIRRLASAIPILLLNSMVFISKKIGIFFSFGEYLFKNIKSFFKDTNSVIREGLVALLICAIGDLIAGIILGKMTFFLETFPGLLVLIPGAIGMRGNIFGALGSRLGSNLHIGILSPELKKSKILNENIFSSIILTLILSIFLAILAKSICILFNFHSMDLIDFLLISIFTGLISSFIMLPITLIISLKSFEHGWDPDNIVNPLIAALGDVFTLPSIIFSLLILSFFNNSLIKYFIGIIFIALILYIFYTGFKSNDSMKKILKQSSPVLLFSSVLGVSAGGILNSAVSTLLTNPTLLTLVPLFSGESGSLVSILSARLSSSLHSGLIEPILKPNKETLRNFAIILVLAILIYPFIGLLAEGFSSFYVHMGLGMTKTILISFISGISLILIMMLFVFSLSSLSYRRGYDPDNIVIPLSTSVTDLVSNLILLFVSLLFISSLI</sequence>
<evidence type="ECO:0000256" key="3">
    <source>
        <dbReference type="ARBA" id="ARBA00022448"/>
    </source>
</evidence>
<keyword evidence="7" id="KW-0406">Ion transport</keyword>
<evidence type="ECO:0000256" key="2">
    <source>
        <dbReference type="ARBA" id="ARBA00009749"/>
    </source>
</evidence>
<feature type="transmembrane region" description="Helical" evidence="9">
    <location>
        <begin position="230"/>
        <end position="248"/>
    </location>
</feature>
<keyword evidence="8 9" id="KW-0472">Membrane</keyword>
<keyword evidence="5" id="KW-0460">Magnesium</keyword>
<evidence type="ECO:0000256" key="7">
    <source>
        <dbReference type="ARBA" id="ARBA00023065"/>
    </source>
</evidence>
<dbReference type="GO" id="GO:0016020">
    <property type="term" value="C:membrane"/>
    <property type="evidence" value="ECO:0007669"/>
    <property type="project" value="UniProtKB-SubCell"/>
</dbReference>
<evidence type="ECO:0000256" key="8">
    <source>
        <dbReference type="ARBA" id="ARBA00023136"/>
    </source>
</evidence>
<accession>A0A166D790</accession>
<feature type="transmembrane region" description="Helical" evidence="9">
    <location>
        <begin position="52"/>
        <end position="71"/>
    </location>
</feature>
<keyword evidence="12" id="KW-1185">Reference proteome</keyword>
<dbReference type="InterPro" id="IPR006667">
    <property type="entry name" value="SLC41_membr_dom"/>
</dbReference>
<dbReference type="InterPro" id="IPR045349">
    <property type="entry name" value="SLC41A1-3"/>
</dbReference>
<organism evidence="11 12">
    <name type="scientific">Methanobrevibacter curvatus</name>
    <dbReference type="NCBI Taxonomy" id="49547"/>
    <lineage>
        <taxon>Archaea</taxon>
        <taxon>Methanobacteriati</taxon>
        <taxon>Methanobacteriota</taxon>
        <taxon>Methanomada group</taxon>
        <taxon>Methanobacteria</taxon>
        <taxon>Methanobacteriales</taxon>
        <taxon>Methanobacteriaceae</taxon>
        <taxon>Methanobrevibacter</taxon>
    </lineage>
</organism>
<dbReference type="Pfam" id="PF01769">
    <property type="entry name" value="MgtE"/>
    <property type="match status" value="2"/>
</dbReference>
<feature type="domain" description="SLC41A/MgtE integral membrane" evidence="10">
    <location>
        <begin position="299"/>
        <end position="430"/>
    </location>
</feature>
<feature type="transmembrane region" description="Helical" evidence="9">
    <location>
        <begin position="83"/>
        <end position="107"/>
    </location>
</feature>
<evidence type="ECO:0000313" key="12">
    <source>
        <dbReference type="Proteomes" id="UP000077245"/>
    </source>
</evidence>
<dbReference type="Gene3D" id="1.10.357.20">
    <property type="entry name" value="SLC41 divalent cation transporters, integral membrane domain"/>
    <property type="match status" value="2"/>
</dbReference>
<gene>
    <name evidence="11" type="ORF">MBCUR_02730</name>
</gene>
<protein>
    <submittedName>
        <fullName evidence="11">Divalent cation transporter</fullName>
    </submittedName>
</protein>
<feature type="domain" description="SLC41A/MgtE integral membrane" evidence="10">
    <location>
        <begin position="87"/>
        <end position="216"/>
    </location>
</feature>
<dbReference type="STRING" id="49547.MBCUR_02730"/>
<evidence type="ECO:0000256" key="4">
    <source>
        <dbReference type="ARBA" id="ARBA00022692"/>
    </source>
</evidence>
<feature type="transmembrane region" description="Helical" evidence="9">
    <location>
        <begin position="376"/>
        <end position="400"/>
    </location>
</feature>
<comment type="similarity">
    <text evidence="2">Belongs to the SLC41A transporter family.</text>
</comment>
<dbReference type="Proteomes" id="UP000077245">
    <property type="component" value="Unassembled WGS sequence"/>
</dbReference>
<comment type="caution">
    <text evidence="11">The sequence shown here is derived from an EMBL/GenBank/DDBJ whole genome shotgun (WGS) entry which is preliminary data.</text>
</comment>
<dbReference type="PATRIC" id="fig|49547.3.peg.288"/>
<feature type="transmembrane region" description="Helical" evidence="9">
    <location>
        <begin position="161"/>
        <end position="187"/>
    </location>
</feature>
<dbReference type="AlphaFoldDB" id="A0A166D790"/>
<evidence type="ECO:0000313" key="11">
    <source>
        <dbReference type="EMBL" id="KZX15276.1"/>
    </source>
</evidence>
<dbReference type="EMBL" id="LWMV01000042">
    <property type="protein sequence ID" value="KZX15276.1"/>
    <property type="molecule type" value="Genomic_DNA"/>
</dbReference>
<keyword evidence="3" id="KW-0813">Transport</keyword>
<feature type="transmembrane region" description="Helical" evidence="9">
    <location>
        <begin position="6"/>
        <end position="31"/>
    </location>
</feature>
<comment type="subcellular location">
    <subcellularLocation>
        <location evidence="1">Membrane</location>
        <topology evidence="1">Multi-pass membrane protein</topology>
    </subcellularLocation>
</comment>
<dbReference type="GO" id="GO:0008324">
    <property type="term" value="F:monoatomic cation transmembrane transporter activity"/>
    <property type="evidence" value="ECO:0007669"/>
    <property type="project" value="InterPro"/>
</dbReference>
<name>A0A166D790_9EURY</name>
<feature type="transmembrane region" description="Helical" evidence="9">
    <location>
        <begin position="128"/>
        <end position="155"/>
    </location>
</feature>
<evidence type="ECO:0000256" key="6">
    <source>
        <dbReference type="ARBA" id="ARBA00022989"/>
    </source>
</evidence>
<feature type="transmembrane region" description="Helical" evidence="9">
    <location>
        <begin position="199"/>
        <end position="224"/>
    </location>
</feature>
<keyword evidence="6 9" id="KW-1133">Transmembrane helix</keyword>
<evidence type="ECO:0000259" key="10">
    <source>
        <dbReference type="Pfam" id="PF01769"/>
    </source>
</evidence>
<evidence type="ECO:0000256" key="9">
    <source>
        <dbReference type="SAM" id="Phobius"/>
    </source>
</evidence>
<dbReference type="PANTHER" id="PTHR16228:SF7">
    <property type="entry name" value="SLC41A_MGTE INTEGRAL MEMBRANE DOMAIN-CONTAINING PROTEIN"/>
    <property type="match status" value="1"/>
</dbReference>
<feature type="transmembrane region" description="Helical" evidence="9">
    <location>
        <begin position="412"/>
        <end position="436"/>
    </location>
</feature>
<dbReference type="SUPFAM" id="SSF161093">
    <property type="entry name" value="MgtE membrane domain-like"/>
    <property type="match status" value="2"/>
</dbReference>
<proteinExistence type="inferred from homology"/>
<dbReference type="PANTHER" id="PTHR16228">
    <property type="entry name" value="DIVALENT CATION TRANSPORTER SOLUTE CARRIER FAMILY 41"/>
    <property type="match status" value="1"/>
</dbReference>
<reference evidence="11 12" key="1">
    <citation type="submission" date="2016-04" db="EMBL/GenBank/DDBJ databases">
        <title>Genome sequence of Methanobrevibacter curvatus DSM 11111.</title>
        <authorList>
            <person name="Poehlein A."/>
            <person name="Seedorf H."/>
            <person name="Daniel R."/>
        </authorList>
    </citation>
    <scope>NUCLEOTIDE SEQUENCE [LARGE SCALE GENOMIC DNA]</scope>
    <source>
        <strain evidence="11 12">DSM 11111</strain>
    </source>
</reference>
<evidence type="ECO:0000256" key="1">
    <source>
        <dbReference type="ARBA" id="ARBA00004141"/>
    </source>
</evidence>
<keyword evidence="4 9" id="KW-0812">Transmembrane</keyword>